<comment type="caution">
    <text evidence="1">The sequence shown here is derived from an EMBL/GenBank/DDBJ whole genome shotgun (WGS) entry which is preliminary data.</text>
</comment>
<organism evidence="1 2">
    <name type="scientific">Pseudochrobactrum kiredjianiae</name>
    <dbReference type="NCBI Taxonomy" id="386305"/>
    <lineage>
        <taxon>Bacteria</taxon>
        <taxon>Pseudomonadati</taxon>
        <taxon>Pseudomonadota</taxon>
        <taxon>Alphaproteobacteria</taxon>
        <taxon>Hyphomicrobiales</taxon>
        <taxon>Brucellaceae</taxon>
        <taxon>Pseudochrobactrum</taxon>
    </lineage>
</organism>
<sequence>MSTEAIELRKTRDRLAALNGAEWLLSSDGVVTSVEARTSEGRAEIARFHDATTPDEIDFFANAPHMVAFLLRLVDRAIAAARQGRLQTPAQARGKAVNYAAEAAMKCGEAAFLVFLEQRHGLERPLTDDRAAQKLRSLLRVTSRKELNNDSAAAERWRTLRADYEAWRKAGQ</sequence>
<dbReference type="RefSeq" id="WP_289388431.1">
    <property type="nucleotide sequence ID" value="NZ_JAUCBM010000012.1"/>
</dbReference>
<reference evidence="2" key="1">
    <citation type="journal article" date="2019" name="Int. J. Syst. Evol. Microbiol.">
        <title>The Global Catalogue of Microorganisms (GCM) 10K type strain sequencing project: providing services to taxonomists for standard genome sequencing and annotation.</title>
        <authorList>
            <consortium name="The Broad Institute Genomics Platform"/>
            <consortium name="The Broad Institute Genome Sequencing Center for Infectious Disease"/>
            <person name="Wu L."/>
            <person name="Ma J."/>
        </authorList>
    </citation>
    <scope>NUCLEOTIDE SEQUENCE [LARGE SCALE GENOMIC DNA]</scope>
    <source>
        <strain evidence="2">CCUG 49584</strain>
    </source>
</reference>
<proteinExistence type="predicted"/>
<dbReference type="Proteomes" id="UP001597263">
    <property type="component" value="Unassembled WGS sequence"/>
</dbReference>
<evidence type="ECO:0000313" key="2">
    <source>
        <dbReference type="Proteomes" id="UP001597263"/>
    </source>
</evidence>
<accession>A0ABW3V2A6</accession>
<evidence type="ECO:0000313" key="1">
    <source>
        <dbReference type="EMBL" id="MFD1226701.1"/>
    </source>
</evidence>
<gene>
    <name evidence="1" type="ORF">ACFQ35_05985</name>
</gene>
<name>A0ABW3V2A6_9HYPH</name>
<keyword evidence="2" id="KW-1185">Reference proteome</keyword>
<dbReference type="EMBL" id="JBHTMA010000032">
    <property type="protein sequence ID" value="MFD1226701.1"/>
    <property type="molecule type" value="Genomic_DNA"/>
</dbReference>
<protein>
    <submittedName>
        <fullName evidence="1">Uncharacterized protein</fullName>
    </submittedName>
</protein>